<dbReference type="STRING" id="342668.A0A1B8GB98"/>
<gene>
    <name evidence="8" type="ORF">VE01_08989</name>
</gene>
<feature type="compositionally biased region" description="Basic and acidic residues" evidence="6">
    <location>
        <begin position="35"/>
        <end position="46"/>
    </location>
</feature>
<sequence>MSFFKRSSSKERSESRWFTNSDSAAFKPIPNDEMAEFKGESSRGSDDLEMMWPTPAASQPLMGPNFKIDPRIISDAIIGLSDGLTVPFALTAGLSTLGTRTVIFAGMAELIAGAISMGLGGYLGAVSEGESYEATVEQTQARIAKNPENVAETVSDIFTAYDIPTPLIDSLAVHLADSPKLVDFLMAFEHTQPEPPSSRAITCAITIATCYFAGGFLPLLPYMFVAEDEVMKGLMWSIGVMIVALFVFGYSKTCFVCGWRGKRNVKKGLWGAGQMVLVGSAAAGAAMGLVRLFDKLSS</sequence>
<comment type="similarity">
    <text evidence="2">Belongs to the CCC1 family.</text>
</comment>
<keyword evidence="4 7" id="KW-1133">Transmembrane helix</keyword>
<evidence type="ECO:0000313" key="8">
    <source>
        <dbReference type="EMBL" id="OBT93115.1"/>
    </source>
</evidence>
<dbReference type="Pfam" id="PF01988">
    <property type="entry name" value="VIT1"/>
    <property type="match status" value="1"/>
</dbReference>
<reference evidence="9" key="2">
    <citation type="journal article" date="2018" name="Nat. Commun.">
        <title>Extreme sensitivity to ultraviolet light in the fungal pathogen causing white-nose syndrome of bats.</title>
        <authorList>
            <person name="Palmer J.M."/>
            <person name="Drees K.P."/>
            <person name="Foster J.T."/>
            <person name="Lindner D.L."/>
        </authorList>
    </citation>
    <scope>NUCLEOTIDE SEQUENCE [LARGE SCALE GENOMIC DNA]</scope>
    <source>
        <strain evidence="9">UAMH 10579</strain>
    </source>
</reference>
<organism evidence="8 9">
    <name type="scientific">Pseudogymnoascus verrucosus</name>
    <dbReference type="NCBI Taxonomy" id="342668"/>
    <lineage>
        <taxon>Eukaryota</taxon>
        <taxon>Fungi</taxon>
        <taxon>Dikarya</taxon>
        <taxon>Ascomycota</taxon>
        <taxon>Pezizomycotina</taxon>
        <taxon>Leotiomycetes</taxon>
        <taxon>Thelebolales</taxon>
        <taxon>Thelebolaceae</taxon>
        <taxon>Pseudogymnoascus</taxon>
    </lineage>
</organism>
<dbReference type="GO" id="GO:0012505">
    <property type="term" value="C:endomembrane system"/>
    <property type="evidence" value="ECO:0007669"/>
    <property type="project" value="UniProtKB-SubCell"/>
</dbReference>
<keyword evidence="9" id="KW-1185">Reference proteome</keyword>
<feature type="transmembrane region" description="Helical" evidence="7">
    <location>
        <begin position="200"/>
        <end position="222"/>
    </location>
</feature>
<evidence type="ECO:0000256" key="1">
    <source>
        <dbReference type="ARBA" id="ARBA00004127"/>
    </source>
</evidence>
<keyword evidence="5 7" id="KW-0472">Membrane</keyword>
<comment type="subcellular location">
    <subcellularLocation>
        <location evidence="1">Endomembrane system</location>
        <topology evidence="1">Multi-pass membrane protein</topology>
    </subcellularLocation>
</comment>
<protein>
    <submittedName>
        <fullName evidence="8">Uncharacterized protein</fullName>
    </submittedName>
</protein>
<keyword evidence="3 7" id="KW-0812">Transmembrane</keyword>
<dbReference type="InterPro" id="IPR008217">
    <property type="entry name" value="Ccc1_fam"/>
</dbReference>
<dbReference type="AlphaFoldDB" id="A0A1B8GB98"/>
<dbReference type="GO" id="GO:0030026">
    <property type="term" value="P:intracellular manganese ion homeostasis"/>
    <property type="evidence" value="ECO:0007669"/>
    <property type="project" value="InterPro"/>
</dbReference>
<feature type="region of interest" description="Disordered" evidence="6">
    <location>
        <begin position="29"/>
        <end position="48"/>
    </location>
</feature>
<evidence type="ECO:0000313" key="9">
    <source>
        <dbReference type="Proteomes" id="UP000091956"/>
    </source>
</evidence>
<evidence type="ECO:0000256" key="2">
    <source>
        <dbReference type="ARBA" id="ARBA00007049"/>
    </source>
</evidence>
<dbReference type="PANTHER" id="PTHR31851">
    <property type="entry name" value="FE(2+)/MN(2+) TRANSPORTER PCL1"/>
    <property type="match status" value="1"/>
</dbReference>
<reference evidence="8 9" key="1">
    <citation type="submission" date="2016-03" db="EMBL/GenBank/DDBJ databases">
        <title>Comparative genomics of Pseudogymnoascus destructans, the fungus causing white-nose syndrome of bats.</title>
        <authorList>
            <person name="Palmer J.M."/>
            <person name="Drees K.P."/>
            <person name="Foster J.T."/>
            <person name="Lindner D.L."/>
        </authorList>
    </citation>
    <scope>NUCLEOTIDE SEQUENCE [LARGE SCALE GENOMIC DNA]</scope>
    <source>
        <strain evidence="8 9">UAMH 10579</strain>
    </source>
</reference>
<proteinExistence type="inferred from homology"/>
<evidence type="ECO:0000256" key="3">
    <source>
        <dbReference type="ARBA" id="ARBA00022692"/>
    </source>
</evidence>
<dbReference type="Proteomes" id="UP000091956">
    <property type="component" value="Unassembled WGS sequence"/>
</dbReference>
<feature type="transmembrane region" description="Helical" evidence="7">
    <location>
        <begin position="269"/>
        <end position="293"/>
    </location>
</feature>
<dbReference type="CDD" id="cd02435">
    <property type="entry name" value="CCC1"/>
    <property type="match status" value="1"/>
</dbReference>
<dbReference type="OrthoDB" id="73465at2759"/>
<feature type="transmembrane region" description="Helical" evidence="7">
    <location>
        <begin position="234"/>
        <end position="257"/>
    </location>
</feature>
<dbReference type="GO" id="GO:0005384">
    <property type="term" value="F:manganese ion transmembrane transporter activity"/>
    <property type="evidence" value="ECO:0007669"/>
    <property type="project" value="InterPro"/>
</dbReference>
<accession>A0A1B8GB98</accession>
<evidence type="ECO:0000256" key="7">
    <source>
        <dbReference type="SAM" id="Phobius"/>
    </source>
</evidence>
<evidence type="ECO:0000256" key="4">
    <source>
        <dbReference type="ARBA" id="ARBA00022989"/>
    </source>
</evidence>
<evidence type="ECO:0000256" key="6">
    <source>
        <dbReference type="SAM" id="MobiDB-lite"/>
    </source>
</evidence>
<dbReference type="RefSeq" id="XP_018126848.1">
    <property type="nucleotide sequence ID" value="XM_018278406.2"/>
</dbReference>
<evidence type="ECO:0000256" key="5">
    <source>
        <dbReference type="ARBA" id="ARBA00023136"/>
    </source>
</evidence>
<name>A0A1B8GB98_9PEZI</name>
<dbReference type="EMBL" id="KV460258">
    <property type="protein sequence ID" value="OBT93115.1"/>
    <property type="molecule type" value="Genomic_DNA"/>
</dbReference>
<dbReference type="GeneID" id="28842375"/>